<keyword evidence="6" id="KW-1185">Reference proteome</keyword>
<evidence type="ECO:0000256" key="2">
    <source>
        <dbReference type="ARBA" id="ARBA00022679"/>
    </source>
</evidence>
<dbReference type="GO" id="GO:0019878">
    <property type="term" value="P:lysine biosynthetic process via aminoadipic acid"/>
    <property type="evidence" value="ECO:0007669"/>
    <property type="project" value="TreeGrafter"/>
</dbReference>
<evidence type="ECO:0000259" key="3">
    <source>
        <dbReference type="Pfam" id="PF01648"/>
    </source>
</evidence>
<organism evidence="5 6">
    <name type="scientific">Paenibacillus suaedae</name>
    <dbReference type="NCBI Taxonomy" id="3077233"/>
    <lineage>
        <taxon>Bacteria</taxon>
        <taxon>Bacillati</taxon>
        <taxon>Bacillota</taxon>
        <taxon>Bacilli</taxon>
        <taxon>Bacillales</taxon>
        <taxon>Paenibacillaceae</taxon>
        <taxon>Paenibacillus</taxon>
    </lineage>
</organism>
<dbReference type="Pfam" id="PF01648">
    <property type="entry name" value="ACPS"/>
    <property type="match status" value="1"/>
</dbReference>
<feature type="domain" description="4'-phosphopantetheinyl transferase" evidence="3">
    <location>
        <begin position="107"/>
        <end position="210"/>
    </location>
</feature>
<gene>
    <name evidence="5" type="ORF">RQP50_00425</name>
</gene>
<comment type="caution">
    <text evidence="5">The sequence shown here is derived from an EMBL/GenBank/DDBJ whole genome shotgun (WGS) entry which is preliminary data.</text>
</comment>
<feature type="domain" description="4'-phosphopantetheinyl transferase N-terminal" evidence="4">
    <location>
        <begin position="25"/>
        <end position="102"/>
    </location>
</feature>
<dbReference type="InterPro" id="IPR008278">
    <property type="entry name" value="4-PPantetheinyl_Trfase_dom"/>
</dbReference>
<dbReference type="InterPro" id="IPR037143">
    <property type="entry name" value="4-PPantetheinyl_Trfase_dom_sf"/>
</dbReference>
<dbReference type="GO" id="GO:0005829">
    <property type="term" value="C:cytosol"/>
    <property type="evidence" value="ECO:0007669"/>
    <property type="project" value="TreeGrafter"/>
</dbReference>
<dbReference type="InterPro" id="IPR055066">
    <property type="entry name" value="AASDHPPT_N"/>
</dbReference>
<reference evidence="6" key="1">
    <citation type="submission" date="2023-09" db="EMBL/GenBank/DDBJ databases">
        <title>Paenibacillus sp. chi10 Genome sequencing and assembly.</title>
        <authorList>
            <person name="Kim I."/>
        </authorList>
    </citation>
    <scope>NUCLEOTIDE SEQUENCE [LARGE SCALE GENOMIC DNA]</scope>
    <source>
        <strain evidence="6">chi10</strain>
    </source>
</reference>
<evidence type="ECO:0000256" key="1">
    <source>
        <dbReference type="ARBA" id="ARBA00010990"/>
    </source>
</evidence>
<accession>A0AAJ2N2F2</accession>
<dbReference type="PANTHER" id="PTHR12215:SF10">
    <property type="entry name" value="L-AMINOADIPATE-SEMIALDEHYDE DEHYDROGENASE-PHOSPHOPANTETHEINYL TRANSFERASE"/>
    <property type="match status" value="1"/>
</dbReference>
<evidence type="ECO:0000313" key="6">
    <source>
        <dbReference type="Proteomes" id="UP001250538"/>
    </source>
</evidence>
<dbReference type="Proteomes" id="UP001250538">
    <property type="component" value="Unassembled WGS sequence"/>
</dbReference>
<dbReference type="Pfam" id="PF22624">
    <property type="entry name" value="AASDHPPT_N"/>
    <property type="match status" value="1"/>
</dbReference>
<sequence>MMEIVLLKWDECTSYEDIDSLMDRFIPFVTPEKYKRLDRLRNREDFYCTVAADILARMLLCRTLKCSNNELVIHTHPFGKPYVEGDPVFFNISHAGAFIAVALDEAPIGIDIEQAGEWNMDVARLICSPRELELLANTNDSRARQELFFYIWTAKESVLKALGTGLSLPPSTFEIVQETAVPIQHNQLWNVDHNYVKQYVVPVTGYSMTVCAQHMEFAKQIEYITWEQLTHRFTKWVGSYKGEDENWLSWN</sequence>
<dbReference type="EMBL" id="JAVYAA010000001">
    <property type="protein sequence ID" value="MDT8974701.1"/>
    <property type="molecule type" value="Genomic_DNA"/>
</dbReference>
<evidence type="ECO:0000313" key="5">
    <source>
        <dbReference type="EMBL" id="MDT8974701.1"/>
    </source>
</evidence>
<keyword evidence="2 5" id="KW-0808">Transferase</keyword>
<protein>
    <submittedName>
        <fullName evidence="5">4'-phosphopantetheinyl transferase superfamily protein</fullName>
    </submittedName>
</protein>
<proteinExistence type="inferred from homology"/>
<evidence type="ECO:0000259" key="4">
    <source>
        <dbReference type="Pfam" id="PF22624"/>
    </source>
</evidence>
<comment type="similarity">
    <text evidence="1">Belongs to the P-Pant transferase superfamily. Gsp/Sfp/HetI/AcpT family.</text>
</comment>
<dbReference type="PANTHER" id="PTHR12215">
    <property type="entry name" value="PHOSPHOPANTETHEINE TRANSFERASE"/>
    <property type="match status" value="1"/>
</dbReference>
<dbReference type="Gene3D" id="3.90.470.20">
    <property type="entry name" value="4'-phosphopantetheinyl transferase domain"/>
    <property type="match status" value="2"/>
</dbReference>
<dbReference type="RefSeq" id="WP_251488954.1">
    <property type="nucleotide sequence ID" value="NZ_JAVYAA010000001.1"/>
</dbReference>
<dbReference type="GO" id="GO:0000287">
    <property type="term" value="F:magnesium ion binding"/>
    <property type="evidence" value="ECO:0007669"/>
    <property type="project" value="InterPro"/>
</dbReference>
<dbReference type="InterPro" id="IPR050559">
    <property type="entry name" value="P-Pant_transferase_sf"/>
</dbReference>
<dbReference type="AlphaFoldDB" id="A0AAJ2N2F2"/>
<dbReference type="GO" id="GO:0008897">
    <property type="term" value="F:holo-[acyl-carrier-protein] synthase activity"/>
    <property type="evidence" value="ECO:0007669"/>
    <property type="project" value="InterPro"/>
</dbReference>
<name>A0AAJ2N2F2_9BACL</name>
<dbReference type="SUPFAM" id="SSF56214">
    <property type="entry name" value="4'-phosphopantetheinyl transferase"/>
    <property type="match status" value="2"/>
</dbReference>